<dbReference type="HOGENOM" id="CLU_085133_0_0_1"/>
<accession>H8ZAH1</accession>
<protein>
    <submittedName>
        <fullName evidence="1">Uncharacterized protein</fullName>
    </submittedName>
</protein>
<gene>
    <name evidence="1" type="ORF">NERG_00592</name>
</gene>
<proteinExistence type="predicted"/>
<organism evidence="1">
    <name type="scientific">Nematocida ausubeli (strain ATCC PRA-371 / ERTm2)</name>
    <name type="common">Nematode killer fungus</name>
    <dbReference type="NCBI Taxonomy" id="1913371"/>
    <lineage>
        <taxon>Eukaryota</taxon>
        <taxon>Fungi</taxon>
        <taxon>Fungi incertae sedis</taxon>
        <taxon>Microsporidia</taxon>
        <taxon>Nematocida</taxon>
    </lineage>
</organism>
<sequence length="306" mass="35734">MTNRKTKSNISEKTQLEATIETASQLLSEEMHSVNGNSNEVIQFIQHMVMDKGGNRLREEFDALHSCVIKWPNLTASQKIFFLRKGLEKRSGDLEKRIYFVFHSFVSEVGVSLKDWTDELYEQIIEVLIQAADKERISPLTTGRKPPRTDDEAWDRTHTEELWLYKFLGYITYNLYTYDDVEMEFTKLHTIYPRSFLEVWKTGKGNKETAFRNLWLECKRLDEVANSLKGKKDGKGNHPTTIECSFCGKTGHKSQVCKFKKRKDDSNIENTESLFKKTFGGNYRFRSGHKFSHLNREQDTKELEDS</sequence>
<name>H8ZAH1_NEMA1</name>
<dbReference type="AlphaFoldDB" id="H8ZAH1"/>
<evidence type="ECO:0000313" key="1">
    <source>
        <dbReference type="EMBL" id="EHY66952.1"/>
    </source>
</evidence>
<dbReference type="Proteomes" id="UP000005622">
    <property type="component" value="Unassembled WGS sequence"/>
</dbReference>
<reference evidence="1" key="1">
    <citation type="submission" date="2011-03" db="EMBL/GenBank/DDBJ databases">
        <title>The Genome Sequence of Nematocida sp1 strain ERTm2.</title>
        <authorList>
            <consortium name="The Broad Institute Genome Sequencing Platform"/>
            <consortium name="The Broad Institute Genome Sequencing Center for Infectious Disease"/>
            <person name="Cuomo C."/>
            <person name="Troemel E."/>
            <person name="Young S.K."/>
            <person name="Zeng Q."/>
            <person name="Gargeya S."/>
            <person name="Fitzgerald M."/>
            <person name="Haas B."/>
            <person name="Abouelleil A."/>
            <person name="Alvarado L."/>
            <person name="Arachchi H.M."/>
            <person name="Berlin A."/>
            <person name="Brown A."/>
            <person name="Chapman S.B."/>
            <person name="Chen Z."/>
            <person name="Dunbar C."/>
            <person name="Freedman E."/>
            <person name="Gearin G."/>
            <person name="Gellesch M."/>
            <person name="Goldberg J."/>
            <person name="Griggs A."/>
            <person name="Gujja S."/>
            <person name="Heilman E.R."/>
            <person name="Heiman D."/>
            <person name="Howarth C."/>
            <person name="Larson L."/>
            <person name="Lui A."/>
            <person name="MacDonald P.J.P."/>
            <person name="Mehta T."/>
            <person name="Montmayeur A."/>
            <person name="Murphy C."/>
            <person name="Neiman D."/>
            <person name="Pearson M."/>
            <person name="Priest M."/>
            <person name="Roberts A."/>
            <person name="Saif S."/>
            <person name="Shea T."/>
            <person name="Shenoy N."/>
            <person name="Sisk P."/>
            <person name="Stolte C."/>
            <person name="Sykes S."/>
            <person name="White J."/>
            <person name="Yandava C."/>
            <person name="Wortman J."/>
            <person name="Nusbaum C."/>
            <person name="Birren B."/>
        </authorList>
    </citation>
    <scope>NUCLEOTIDE SEQUENCE</scope>
    <source>
        <strain evidence="1">ERTm2</strain>
    </source>
</reference>
<dbReference type="EMBL" id="JH604633">
    <property type="protein sequence ID" value="EHY66952.1"/>
    <property type="molecule type" value="Genomic_DNA"/>
</dbReference>